<proteinExistence type="inferred from homology"/>
<name>A0A103XEG7_CYNCS</name>
<evidence type="ECO:0000313" key="6">
    <source>
        <dbReference type="Proteomes" id="UP000243975"/>
    </source>
</evidence>
<reference evidence="5 6" key="1">
    <citation type="journal article" date="2016" name="Sci. Rep.">
        <title>The genome sequence of the outbreeding globe artichoke constructed de novo incorporating a phase-aware low-pass sequencing strategy of F1 progeny.</title>
        <authorList>
            <person name="Scaglione D."/>
            <person name="Reyes-Chin-Wo S."/>
            <person name="Acquadro A."/>
            <person name="Froenicke L."/>
            <person name="Portis E."/>
            <person name="Beitel C."/>
            <person name="Tirone M."/>
            <person name="Mauro R."/>
            <person name="Lo Monaco A."/>
            <person name="Mauromicale G."/>
            <person name="Faccioli P."/>
            <person name="Cattivelli L."/>
            <person name="Rieseberg L."/>
            <person name="Michelmore R."/>
            <person name="Lanteri S."/>
        </authorList>
    </citation>
    <scope>NUCLEOTIDE SEQUENCE [LARGE SCALE GENOMIC DNA]</scope>
    <source>
        <strain evidence="5">2C</strain>
    </source>
</reference>
<dbReference type="OMA" id="GCCWESF"/>
<keyword evidence="5" id="KW-0255">Endonuclease</keyword>
<gene>
    <name evidence="5" type="ORF">Ccrd_008747</name>
</gene>
<organism evidence="5 6">
    <name type="scientific">Cynara cardunculus var. scolymus</name>
    <name type="common">Globe artichoke</name>
    <name type="synonym">Cynara scolymus</name>
    <dbReference type="NCBI Taxonomy" id="59895"/>
    <lineage>
        <taxon>Eukaryota</taxon>
        <taxon>Viridiplantae</taxon>
        <taxon>Streptophyta</taxon>
        <taxon>Embryophyta</taxon>
        <taxon>Tracheophyta</taxon>
        <taxon>Spermatophyta</taxon>
        <taxon>Magnoliopsida</taxon>
        <taxon>eudicotyledons</taxon>
        <taxon>Gunneridae</taxon>
        <taxon>Pentapetalae</taxon>
        <taxon>asterids</taxon>
        <taxon>campanulids</taxon>
        <taxon>Asterales</taxon>
        <taxon>Asteraceae</taxon>
        <taxon>Carduoideae</taxon>
        <taxon>Cardueae</taxon>
        <taxon>Carduinae</taxon>
        <taxon>Cynara</taxon>
    </lineage>
</organism>
<dbReference type="GO" id="GO:0000214">
    <property type="term" value="C:tRNA-intron endonuclease complex"/>
    <property type="evidence" value="ECO:0007669"/>
    <property type="project" value="TreeGrafter"/>
</dbReference>
<dbReference type="PANTHER" id="PTHR21027">
    <property type="entry name" value="TRNA-SPLICING ENDONUCLEASE SUBUNIT SEN54"/>
    <property type="match status" value="1"/>
</dbReference>
<dbReference type="AlphaFoldDB" id="A0A103XEG7"/>
<dbReference type="PANTHER" id="PTHR21027:SF1">
    <property type="entry name" value="TRNA-SPLICING ENDONUCLEASE SUBUNIT SEN54"/>
    <property type="match status" value="1"/>
</dbReference>
<keyword evidence="5" id="KW-0378">Hydrolase</keyword>
<sequence>MEIEEWAASSGGSSDSEVTAPDSDSEENCYAYGDLPKLQFRKDTSKACWKEELGMAEIVSNKGRMWTTTGIARGGKIYIFLEDILFLAEIGALHLLDDEDKCIPLEDIYKKVAEGVGGSSWESFEVYRHLKSLGYIIKRHGVCWSVKRDKRVPAFVEGESGSQRIINNGNADLSSITATTELFSAMQITELRPVFDVYPPNSKFRKSNPGNPIFVLCISTGSPPTKKQVEDLEGKCDGVSLKFCYQLTTVLRGSTAASAALRGSTAASAALRDLTTATTQLTAVLRGSTTASAALRGSVAASAALCDLTAATTAS</sequence>
<dbReference type="EMBL" id="LEKV01005274">
    <property type="protein sequence ID" value="KVH89265.1"/>
    <property type="molecule type" value="Genomic_DNA"/>
</dbReference>
<keyword evidence="2" id="KW-0819">tRNA processing</keyword>
<protein>
    <submittedName>
        <fullName evidence="5">tRNA-splicing endonuclease, subunit Sen54, N-terminal</fullName>
    </submittedName>
</protein>
<dbReference type="InterPro" id="IPR024337">
    <property type="entry name" value="tRNA_splic_suSen54"/>
</dbReference>
<evidence type="ECO:0000256" key="3">
    <source>
        <dbReference type="SAM" id="MobiDB-lite"/>
    </source>
</evidence>
<keyword evidence="5" id="KW-0540">Nuclease</keyword>
<feature type="domain" description="tRNA-splicing endonuclease subunit Sen54 N-terminal" evidence="4">
    <location>
        <begin position="36"/>
        <end position="95"/>
    </location>
</feature>
<evidence type="ECO:0000259" key="4">
    <source>
        <dbReference type="Pfam" id="PF12928"/>
    </source>
</evidence>
<comment type="caution">
    <text evidence="5">The sequence shown here is derived from an EMBL/GenBank/DDBJ whole genome shotgun (WGS) entry which is preliminary data.</text>
</comment>
<dbReference type="Gramene" id="KVH89265">
    <property type="protein sequence ID" value="KVH89265"/>
    <property type="gene ID" value="Ccrd_008747"/>
</dbReference>
<feature type="region of interest" description="Disordered" evidence="3">
    <location>
        <begin position="1"/>
        <end position="25"/>
    </location>
</feature>
<evidence type="ECO:0000313" key="5">
    <source>
        <dbReference type="EMBL" id="KVH89265.1"/>
    </source>
</evidence>
<keyword evidence="6" id="KW-1185">Reference proteome</keyword>
<dbReference type="GO" id="GO:0000379">
    <property type="term" value="P:tRNA-type intron splice site recognition and cleavage"/>
    <property type="evidence" value="ECO:0007669"/>
    <property type="project" value="TreeGrafter"/>
</dbReference>
<dbReference type="Pfam" id="PF12928">
    <property type="entry name" value="tRNA_int_end_N2"/>
    <property type="match status" value="1"/>
</dbReference>
<comment type="similarity">
    <text evidence="1">Belongs to the SEN54 family.</text>
</comment>
<evidence type="ECO:0000256" key="1">
    <source>
        <dbReference type="ARBA" id="ARBA00005736"/>
    </source>
</evidence>
<dbReference type="InterPro" id="IPR024336">
    <property type="entry name" value="tRNA_splic_suSen54_N"/>
</dbReference>
<evidence type="ECO:0000256" key="2">
    <source>
        <dbReference type="ARBA" id="ARBA00022694"/>
    </source>
</evidence>
<accession>A0A103XEG7</accession>
<dbReference type="STRING" id="59895.A0A103XEG7"/>
<dbReference type="GO" id="GO:0004519">
    <property type="term" value="F:endonuclease activity"/>
    <property type="evidence" value="ECO:0007669"/>
    <property type="project" value="UniProtKB-KW"/>
</dbReference>
<dbReference type="Proteomes" id="UP000243975">
    <property type="component" value="Unassembled WGS sequence"/>
</dbReference>